<proteinExistence type="predicted"/>
<reference evidence="2" key="2">
    <citation type="journal article" date="2015" name="Fish Shellfish Immunol.">
        <title>Early steps in the European eel (Anguilla anguilla)-Vibrio vulnificus interaction in the gills: Role of the RtxA13 toxin.</title>
        <authorList>
            <person name="Callol A."/>
            <person name="Pajuelo D."/>
            <person name="Ebbesson L."/>
            <person name="Teles M."/>
            <person name="MacKenzie S."/>
            <person name="Amaro C."/>
        </authorList>
    </citation>
    <scope>NUCLEOTIDE SEQUENCE</scope>
</reference>
<evidence type="ECO:0000256" key="1">
    <source>
        <dbReference type="SAM" id="SignalP"/>
    </source>
</evidence>
<reference evidence="2" key="1">
    <citation type="submission" date="2014-11" db="EMBL/GenBank/DDBJ databases">
        <authorList>
            <person name="Amaro Gonzalez C."/>
        </authorList>
    </citation>
    <scope>NUCLEOTIDE SEQUENCE</scope>
</reference>
<evidence type="ECO:0000313" key="2">
    <source>
        <dbReference type="EMBL" id="JAH98153.1"/>
    </source>
</evidence>
<organism evidence="2">
    <name type="scientific">Anguilla anguilla</name>
    <name type="common">European freshwater eel</name>
    <name type="synonym">Muraena anguilla</name>
    <dbReference type="NCBI Taxonomy" id="7936"/>
    <lineage>
        <taxon>Eukaryota</taxon>
        <taxon>Metazoa</taxon>
        <taxon>Chordata</taxon>
        <taxon>Craniata</taxon>
        <taxon>Vertebrata</taxon>
        <taxon>Euteleostomi</taxon>
        <taxon>Actinopterygii</taxon>
        <taxon>Neopterygii</taxon>
        <taxon>Teleostei</taxon>
        <taxon>Anguilliformes</taxon>
        <taxon>Anguillidae</taxon>
        <taxon>Anguilla</taxon>
    </lineage>
</organism>
<keyword evidence="1" id="KW-0732">Signal</keyword>
<feature type="chain" id="PRO_5013311667" evidence="1">
    <location>
        <begin position="16"/>
        <end position="71"/>
    </location>
</feature>
<dbReference type="EMBL" id="GBXM01010424">
    <property type="protein sequence ID" value="JAH98153.1"/>
    <property type="molecule type" value="Transcribed_RNA"/>
</dbReference>
<protein>
    <submittedName>
        <fullName evidence="2">Uncharacterized protein</fullName>
    </submittedName>
</protein>
<accession>A0A0E9X8W8</accession>
<name>A0A0E9X8W8_ANGAN</name>
<dbReference type="AlphaFoldDB" id="A0A0E9X8W8"/>
<sequence length="71" mass="8092">MFVVLLFTLASNVKVLKPFSYHCPELATTCWQCCENVLCEFGENNVGARLMRVVWNLLEWKSASFSTDSTL</sequence>
<feature type="signal peptide" evidence="1">
    <location>
        <begin position="1"/>
        <end position="15"/>
    </location>
</feature>